<dbReference type="InParanoid" id="A0A1V9XIG7"/>
<dbReference type="InterPro" id="IPR001040">
    <property type="entry name" value="TIF_eIF_4E"/>
</dbReference>
<dbReference type="GO" id="GO:0000340">
    <property type="term" value="F:RNA 7-methylguanosine cap binding"/>
    <property type="evidence" value="ECO:0007669"/>
    <property type="project" value="TreeGrafter"/>
</dbReference>
<dbReference type="Proteomes" id="UP000192247">
    <property type="component" value="Unassembled WGS sequence"/>
</dbReference>
<evidence type="ECO:0000256" key="2">
    <source>
        <dbReference type="SAM" id="MobiDB-lite"/>
    </source>
</evidence>
<gene>
    <name evidence="3" type="ORF">BIW11_09868</name>
</gene>
<keyword evidence="4" id="KW-1185">Reference proteome</keyword>
<proteinExistence type="inferred from homology"/>
<reference evidence="3 4" key="1">
    <citation type="journal article" date="2017" name="Gigascience">
        <title>Draft genome of the honey bee ectoparasitic mite, Tropilaelaps mercedesae, is shaped by the parasitic life history.</title>
        <authorList>
            <person name="Dong X."/>
            <person name="Armstrong S.D."/>
            <person name="Xia D."/>
            <person name="Makepeace B.L."/>
            <person name="Darby A.C."/>
            <person name="Kadowaki T."/>
        </authorList>
    </citation>
    <scope>NUCLEOTIDE SEQUENCE [LARGE SCALE GENOMIC DNA]</scope>
    <source>
        <strain evidence="3">Wuxi-XJTLU</strain>
    </source>
</reference>
<name>A0A1V9XIG7_9ACAR</name>
<accession>A0A1V9XIG7</accession>
<feature type="region of interest" description="Disordered" evidence="2">
    <location>
        <begin position="1"/>
        <end position="157"/>
    </location>
</feature>
<feature type="compositionally biased region" description="Polar residues" evidence="2">
    <location>
        <begin position="191"/>
        <end position="202"/>
    </location>
</feature>
<evidence type="ECO:0000313" key="3">
    <source>
        <dbReference type="EMBL" id="OQR73226.1"/>
    </source>
</evidence>
<feature type="compositionally biased region" description="Polar residues" evidence="2">
    <location>
        <begin position="97"/>
        <end position="115"/>
    </location>
</feature>
<feature type="region of interest" description="Disordered" evidence="2">
    <location>
        <begin position="186"/>
        <end position="216"/>
    </location>
</feature>
<dbReference type="PANTHER" id="PTHR11960">
    <property type="entry name" value="EUKARYOTIC TRANSLATION INITIATION FACTOR 4E RELATED"/>
    <property type="match status" value="1"/>
</dbReference>
<feature type="compositionally biased region" description="Polar residues" evidence="2">
    <location>
        <begin position="129"/>
        <end position="138"/>
    </location>
</feature>
<dbReference type="Gene3D" id="3.30.760.10">
    <property type="entry name" value="RNA Cap, Translation Initiation Factor Eif4e"/>
    <property type="match status" value="1"/>
</dbReference>
<dbReference type="AlphaFoldDB" id="A0A1V9XIG7"/>
<feature type="compositionally biased region" description="Low complexity" evidence="2">
    <location>
        <begin position="45"/>
        <end position="56"/>
    </location>
</feature>
<dbReference type="STRING" id="418985.A0A1V9XIG7"/>
<dbReference type="Pfam" id="PF01652">
    <property type="entry name" value="IF4E"/>
    <property type="match status" value="1"/>
</dbReference>
<organism evidence="3 4">
    <name type="scientific">Tropilaelaps mercedesae</name>
    <dbReference type="NCBI Taxonomy" id="418985"/>
    <lineage>
        <taxon>Eukaryota</taxon>
        <taxon>Metazoa</taxon>
        <taxon>Ecdysozoa</taxon>
        <taxon>Arthropoda</taxon>
        <taxon>Chelicerata</taxon>
        <taxon>Arachnida</taxon>
        <taxon>Acari</taxon>
        <taxon>Parasitiformes</taxon>
        <taxon>Mesostigmata</taxon>
        <taxon>Gamasina</taxon>
        <taxon>Dermanyssoidea</taxon>
        <taxon>Laelapidae</taxon>
        <taxon>Tropilaelaps</taxon>
    </lineage>
</organism>
<sequence length="414" mass="45030">MAKNKKGKKNNKQARNVMKPAPDAGASPRDAVKVTVADQTGSGDAKPAVAAVKSPAMPNPAPQPKENTSEDCVKPPEVDSGRDSPESASAEVEEDAPTSSAVDMASCSSPSNASATPVRDEQKPVSAKGENSLSQEANNEPKKSQMAPPYAEKESPASACGGLAVKSAPPSAAKCHPYILADDAIDGSRGPNESNTIVSTPSAAADIGAGSPAKSKKRRVPQLSLSKYKHQLEFEWSFWFSNPWLPWENALTHVQDFAYIEDFWSLFNNLKVPSEVKYSYYLFKKGIRPEWEDPVNELGGKWVLTHGKASPDQLWQELVLLFIGGAALDDLSAHITGIYFAHKRTYVCQVSVWLDTTDRVIVKRIGDIIRTTLQTYLHCDIEMDFATHGKQMQGSKKKGFRQPNQMHSAGVTTF</sequence>
<protein>
    <submittedName>
        <fullName evidence="3">Eukaryotic translation initiation factor 4E isoform 1</fullName>
    </submittedName>
</protein>
<comment type="caution">
    <text evidence="3">The sequence shown here is derived from an EMBL/GenBank/DDBJ whole genome shotgun (WGS) entry which is preliminary data.</text>
</comment>
<dbReference type="SUPFAM" id="SSF55418">
    <property type="entry name" value="eIF4e-like"/>
    <property type="match status" value="1"/>
</dbReference>
<dbReference type="GO" id="GO:0003743">
    <property type="term" value="F:translation initiation factor activity"/>
    <property type="evidence" value="ECO:0007669"/>
    <property type="project" value="UniProtKB-KW"/>
</dbReference>
<evidence type="ECO:0000313" key="4">
    <source>
        <dbReference type="Proteomes" id="UP000192247"/>
    </source>
</evidence>
<feature type="compositionally biased region" description="Basic residues" evidence="2">
    <location>
        <begin position="1"/>
        <end position="12"/>
    </location>
</feature>
<feature type="region of interest" description="Disordered" evidence="2">
    <location>
        <begin position="393"/>
        <end position="414"/>
    </location>
</feature>
<keyword evidence="1" id="KW-0648">Protein biosynthesis</keyword>
<dbReference type="EMBL" id="MNPL01010292">
    <property type="protein sequence ID" value="OQR73226.1"/>
    <property type="molecule type" value="Genomic_DNA"/>
</dbReference>
<keyword evidence="1 3" id="KW-0396">Initiation factor</keyword>
<feature type="compositionally biased region" description="Polar residues" evidence="2">
    <location>
        <begin position="402"/>
        <end position="414"/>
    </location>
</feature>
<comment type="similarity">
    <text evidence="1">Belongs to the eukaryotic initiation factor 4E family.</text>
</comment>
<keyword evidence="1" id="KW-0694">RNA-binding</keyword>
<dbReference type="GO" id="GO:0016281">
    <property type="term" value="C:eukaryotic translation initiation factor 4F complex"/>
    <property type="evidence" value="ECO:0007669"/>
    <property type="project" value="TreeGrafter"/>
</dbReference>
<feature type="compositionally biased region" description="Basic and acidic residues" evidence="2">
    <location>
        <begin position="67"/>
        <end position="85"/>
    </location>
</feature>
<evidence type="ECO:0000256" key="1">
    <source>
        <dbReference type="RuleBase" id="RU004374"/>
    </source>
</evidence>
<dbReference type="InterPro" id="IPR023398">
    <property type="entry name" value="TIF_eIF4e-like"/>
</dbReference>
<dbReference type="OrthoDB" id="6505237at2759"/>